<keyword evidence="3 5" id="KW-0949">S-adenosyl-L-methionine</keyword>
<dbReference type="InterPro" id="IPR007848">
    <property type="entry name" value="Small_mtfrase_dom"/>
</dbReference>
<evidence type="ECO:0000313" key="9">
    <source>
        <dbReference type="Proteomes" id="UP000294545"/>
    </source>
</evidence>
<keyword evidence="2 5" id="KW-0808">Transferase</keyword>
<evidence type="ECO:0000256" key="4">
    <source>
        <dbReference type="ARBA" id="ARBA00048391"/>
    </source>
</evidence>
<dbReference type="EC" id="2.1.1.297" evidence="5"/>
<dbReference type="InterPro" id="IPR040758">
    <property type="entry name" value="PrmC_N"/>
</dbReference>
<evidence type="ECO:0000256" key="3">
    <source>
        <dbReference type="ARBA" id="ARBA00022691"/>
    </source>
</evidence>
<dbReference type="Pfam" id="PF17827">
    <property type="entry name" value="PrmC_N"/>
    <property type="match status" value="1"/>
</dbReference>
<comment type="catalytic activity">
    <reaction evidence="4 5">
        <text>L-glutaminyl-[peptide chain release factor] + S-adenosyl-L-methionine = N(5)-methyl-L-glutaminyl-[peptide chain release factor] + S-adenosyl-L-homocysteine + H(+)</text>
        <dbReference type="Rhea" id="RHEA:42896"/>
        <dbReference type="Rhea" id="RHEA-COMP:10271"/>
        <dbReference type="Rhea" id="RHEA-COMP:10272"/>
        <dbReference type="ChEBI" id="CHEBI:15378"/>
        <dbReference type="ChEBI" id="CHEBI:30011"/>
        <dbReference type="ChEBI" id="CHEBI:57856"/>
        <dbReference type="ChEBI" id="CHEBI:59789"/>
        <dbReference type="ChEBI" id="CHEBI:61891"/>
        <dbReference type="EC" id="2.1.1.297"/>
    </reaction>
</comment>
<dbReference type="InterPro" id="IPR019874">
    <property type="entry name" value="RF_methyltr_PrmC"/>
</dbReference>
<name>A0A4R1MMB0_9FIRM</name>
<dbReference type="NCBIfam" id="TIGR03534">
    <property type="entry name" value="RF_mod_PrmC"/>
    <property type="match status" value="1"/>
</dbReference>
<dbReference type="InterPro" id="IPR029063">
    <property type="entry name" value="SAM-dependent_MTases_sf"/>
</dbReference>
<comment type="similarity">
    <text evidence="5">Belongs to the protein N5-glutamine methyltransferase family. PrmC subfamily.</text>
</comment>
<accession>A0A4R1MMB0</accession>
<reference evidence="8 9" key="1">
    <citation type="submission" date="2019-03" db="EMBL/GenBank/DDBJ databases">
        <title>Genomic Encyclopedia of Type Strains, Phase IV (KMG-IV): sequencing the most valuable type-strain genomes for metagenomic binning, comparative biology and taxonomic classification.</title>
        <authorList>
            <person name="Goeker M."/>
        </authorList>
    </citation>
    <scope>NUCLEOTIDE SEQUENCE [LARGE SCALE GENOMIC DNA]</scope>
    <source>
        <strain evidence="8 9">DSM 24176</strain>
    </source>
</reference>
<dbReference type="OrthoDB" id="9800643at2"/>
<comment type="caution">
    <text evidence="5">Lacks conserved residue(s) required for the propagation of feature annotation.</text>
</comment>
<feature type="binding site" evidence="5">
    <location>
        <begin position="189"/>
        <end position="192"/>
    </location>
    <ligand>
        <name>substrate</name>
    </ligand>
</feature>
<dbReference type="GO" id="GO:0003676">
    <property type="term" value="F:nucleic acid binding"/>
    <property type="evidence" value="ECO:0007669"/>
    <property type="project" value="InterPro"/>
</dbReference>
<dbReference type="EMBL" id="SMGQ01000014">
    <property type="protein sequence ID" value="TCK92414.1"/>
    <property type="molecule type" value="Genomic_DNA"/>
</dbReference>
<keyword evidence="9" id="KW-1185">Reference proteome</keyword>
<dbReference type="GO" id="GO:0032259">
    <property type="term" value="P:methylation"/>
    <property type="evidence" value="ECO:0007669"/>
    <property type="project" value="UniProtKB-KW"/>
</dbReference>
<feature type="binding site" evidence="5">
    <location>
        <position position="145"/>
    </location>
    <ligand>
        <name>S-adenosyl-L-methionine</name>
        <dbReference type="ChEBI" id="CHEBI:59789"/>
    </ligand>
</feature>
<dbReference type="Proteomes" id="UP000294545">
    <property type="component" value="Unassembled WGS sequence"/>
</dbReference>
<comment type="caution">
    <text evidence="8">The sequence shown here is derived from an EMBL/GenBank/DDBJ whole genome shotgun (WGS) entry which is preliminary data.</text>
</comment>
<sequence>MEKTLLQTYYDGKNILEKHKIEIGKKEAMMLLEEVFNCSQIEVLTYPHQIVLQNQYKEYMDKINRRIKKEPIQYIIGKQSFMDLEFKVNPFVLIPRQDTETLVETVIEYTQHNKVNHVLDLCTGSGCIAISLGYYTNINEIMAIDISQEALEVAKENAILNQVTGIEFIKSDLFQELGTHQTVDMIVSNPPYIPSLVIEELMCDVKDYEPLLALDGKDDGLYFYKKIIKEGKQFLKKEGYIFFEIGYNQGKAVQECFELEGYDNIKIIKDLMGLDRIVCARKPI</sequence>
<dbReference type="SUPFAM" id="SSF53335">
    <property type="entry name" value="S-adenosyl-L-methionine-dependent methyltransferases"/>
    <property type="match status" value="1"/>
</dbReference>
<evidence type="ECO:0000256" key="2">
    <source>
        <dbReference type="ARBA" id="ARBA00022679"/>
    </source>
</evidence>
<feature type="domain" description="Methyltransferase small" evidence="6">
    <location>
        <begin position="109"/>
        <end position="192"/>
    </location>
</feature>
<comment type="function">
    <text evidence="5">Methylates the class 1 translation termination release factors RF1/PrfA and RF2/PrfB on the glutamine residue of the universally conserved GGQ motif.</text>
</comment>
<evidence type="ECO:0000256" key="5">
    <source>
        <dbReference type="HAMAP-Rule" id="MF_02126"/>
    </source>
</evidence>
<dbReference type="GO" id="GO:0102559">
    <property type="term" value="F:peptide chain release factor N(5)-glutamine methyltransferase activity"/>
    <property type="evidence" value="ECO:0007669"/>
    <property type="project" value="UniProtKB-EC"/>
</dbReference>
<dbReference type="Pfam" id="PF05175">
    <property type="entry name" value="MTS"/>
    <property type="match status" value="1"/>
</dbReference>
<evidence type="ECO:0000256" key="1">
    <source>
        <dbReference type="ARBA" id="ARBA00022603"/>
    </source>
</evidence>
<dbReference type="InterPro" id="IPR004556">
    <property type="entry name" value="HemK-like"/>
</dbReference>
<protein>
    <recommendedName>
        <fullName evidence="5">Release factor glutamine methyltransferase</fullName>
        <shortName evidence="5">RF MTase</shortName>
        <ecNumber evidence="5">2.1.1.297</ecNumber>
    </recommendedName>
    <alternativeName>
        <fullName evidence="5">N5-glutamine methyltransferase PrmC</fullName>
    </alternativeName>
    <alternativeName>
        <fullName evidence="5">Protein-(glutamine-N5) MTase PrmC</fullName>
    </alternativeName>
    <alternativeName>
        <fullName evidence="5">Protein-glutamine N-methyltransferase PrmC</fullName>
    </alternativeName>
</protein>
<evidence type="ECO:0000259" key="6">
    <source>
        <dbReference type="Pfam" id="PF05175"/>
    </source>
</evidence>
<gene>
    <name evidence="5" type="primary">prmC</name>
    <name evidence="8" type="ORF">EDC19_2149</name>
</gene>
<dbReference type="PANTHER" id="PTHR18895:SF74">
    <property type="entry name" value="MTRF1L RELEASE FACTOR GLUTAMINE METHYLTRANSFERASE"/>
    <property type="match status" value="1"/>
</dbReference>
<proteinExistence type="inferred from homology"/>
<dbReference type="AlphaFoldDB" id="A0A4R1MMB0"/>
<dbReference type="CDD" id="cd02440">
    <property type="entry name" value="AdoMet_MTases"/>
    <property type="match status" value="1"/>
</dbReference>
<keyword evidence="1 5" id="KW-0489">Methyltransferase</keyword>
<dbReference type="Gene3D" id="3.40.50.150">
    <property type="entry name" value="Vaccinia Virus protein VP39"/>
    <property type="match status" value="1"/>
</dbReference>
<dbReference type="PROSITE" id="PS00092">
    <property type="entry name" value="N6_MTASE"/>
    <property type="match status" value="1"/>
</dbReference>
<evidence type="ECO:0000259" key="7">
    <source>
        <dbReference type="Pfam" id="PF17827"/>
    </source>
</evidence>
<dbReference type="InterPro" id="IPR002052">
    <property type="entry name" value="DNA_methylase_N6_adenine_CS"/>
</dbReference>
<feature type="domain" description="Release factor glutamine methyltransferase N-terminal" evidence="7">
    <location>
        <begin position="12"/>
        <end position="77"/>
    </location>
</feature>
<dbReference type="PANTHER" id="PTHR18895">
    <property type="entry name" value="HEMK METHYLTRANSFERASE"/>
    <property type="match status" value="1"/>
</dbReference>
<dbReference type="Gene3D" id="1.10.8.10">
    <property type="entry name" value="DNA helicase RuvA subunit, C-terminal domain"/>
    <property type="match status" value="1"/>
</dbReference>
<feature type="binding site" evidence="5">
    <location>
        <position position="189"/>
    </location>
    <ligand>
        <name>S-adenosyl-L-methionine</name>
        <dbReference type="ChEBI" id="CHEBI:59789"/>
    </ligand>
</feature>
<dbReference type="NCBIfam" id="TIGR00536">
    <property type="entry name" value="hemK_fam"/>
    <property type="match status" value="1"/>
</dbReference>
<organism evidence="8 9">
    <name type="scientific">Natranaerovirga hydrolytica</name>
    <dbReference type="NCBI Taxonomy" id="680378"/>
    <lineage>
        <taxon>Bacteria</taxon>
        <taxon>Bacillati</taxon>
        <taxon>Bacillota</taxon>
        <taxon>Clostridia</taxon>
        <taxon>Lachnospirales</taxon>
        <taxon>Natranaerovirgaceae</taxon>
        <taxon>Natranaerovirga</taxon>
    </lineage>
</organism>
<dbReference type="HAMAP" id="MF_02126">
    <property type="entry name" value="RF_methyltr_PrmC"/>
    <property type="match status" value="1"/>
</dbReference>
<dbReference type="InterPro" id="IPR050320">
    <property type="entry name" value="N5-glutamine_MTase"/>
</dbReference>
<dbReference type="RefSeq" id="WP_132282850.1">
    <property type="nucleotide sequence ID" value="NZ_SMGQ01000014.1"/>
</dbReference>
<evidence type="ECO:0000313" key="8">
    <source>
        <dbReference type="EMBL" id="TCK92414.1"/>
    </source>
</evidence>